<feature type="domain" description="C2H2-type" evidence="12">
    <location>
        <begin position="652"/>
        <end position="679"/>
    </location>
</feature>
<gene>
    <name evidence="15" type="primary">LOC129327134</name>
</gene>
<accession>A0AA97J5R7</accession>
<dbReference type="PANTHER" id="PTHR23226:SF377">
    <property type="entry name" value="ZINC FINGER AND SCAN DOMAIN-CONTAINING PROTEIN 20"/>
    <property type="match status" value="1"/>
</dbReference>
<evidence type="ECO:0000256" key="6">
    <source>
        <dbReference type="ARBA" id="ARBA00023015"/>
    </source>
</evidence>
<proteinExistence type="predicted"/>
<dbReference type="GO" id="GO:0008270">
    <property type="term" value="F:zinc ion binding"/>
    <property type="evidence" value="ECO:0007669"/>
    <property type="project" value="UniProtKB-KW"/>
</dbReference>
<dbReference type="Gene3D" id="1.10.4020.10">
    <property type="entry name" value="DNA breaking-rejoining enzymes"/>
    <property type="match status" value="1"/>
</dbReference>
<dbReference type="GeneID" id="129327134"/>
<dbReference type="SUPFAM" id="SSF47353">
    <property type="entry name" value="Retrovirus capsid dimerization domain-like"/>
    <property type="match status" value="1"/>
</dbReference>
<evidence type="ECO:0000256" key="3">
    <source>
        <dbReference type="ARBA" id="ARBA00022737"/>
    </source>
</evidence>
<keyword evidence="6" id="KW-0805">Transcription regulation</keyword>
<feature type="domain" description="SCAN box" evidence="13">
    <location>
        <begin position="156"/>
        <end position="237"/>
    </location>
</feature>
<dbReference type="KEGG" id="emc:129327134"/>
<keyword evidence="4 10" id="KW-0863">Zinc-finger</keyword>
<feature type="domain" description="C2H2-type" evidence="12">
    <location>
        <begin position="624"/>
        <end position="651"/>
    </location>
</feature>
<dbReference type="FunFam" id="3.30.160.60:FF:000873">
    <property type="entry name" value="Zinc finger protein 841"/>
    <property type="match status" value="1"/>
</dbReference>
<comment type="subcellular location">
    <subcellularLocation>
        <location evidence="1">Nucleus</location>
    </subcellularLocation>
</comment>
<dbReference type="FunFam" id="3.30.160.60:FF:000012">
    <property type="entry name" value="RB-associated KRAB zinc finger protein-like"/>
    <property type="match status" value="1"/>
</dbReference>
<keyword evidence="3" id="KW-0677">Repeat</keyword>
<dbReference type="InterPro" id="IPR003309">
    <property type="entry name" value="SCAN_dom"/>
</dbReference>
<dbReference type="FunFam" id="3.30.160.60:FF:000045">
    <property type="entry name" value="ZFP69 zinc finger protein B"/>
    <property type="match status" value="1"/>
</dbReference>
<keyword evidence="8" id="KW-0804">Transcription</keyword>
<feature type="compositionally biased region" description="Basic and acidic residues" evidence="11">
    <location>
        <begin position="398"/>
        <end position="412"/>
    </location>
</feature>
<keyword evidence="7" id="KW-0238">DNA-binding</keyword>
<dbReference type="Proteomes" id="UP001190640">
    <property type="component" value="Chromosome 4"/>
</dbReference>
<dbReference type="PROSITE" id="PS50804">
    <property type="entry name" value="SCAN_BOX"/>
    <property type="match status" value="1"/>
</dbReference>
<dbReference type="InterPro" id="IPR036236">
    <property type="entry name" value="Znf_C2H2_sf"/>
</dbReference>
<feature type="compositionally biased region" description="Basic and acidic residues" evidence="11">
    <location>
        <begin position="323"/>
        <end position="338"/>
    </location>
</feature>
<evidence type="ECO:0000256" key="5">
    <source>
        <dbReference type="ARBA" id="ARBA00022833"/>
    </source>
</evidence>
<dbReference type="GO" id="GO:0005634">
    <property type="term" value="C:nucleus"/>
    <property type="evidence" value="ECO:0007669"/>
    <property type="project" value="UniProtKB-SubCell"/>
</dbReference>
<sequence length="688" mass="78647">MEKEDATRAKLERESDRRGKFPHIFQVESIKEFLQRRPEDPKNQQGGEGSLSLVQWEAQWQEFLRTMENPHSRWGIPHLPEKPSPWKDTKAFLASFEQVAEACQWPKEEWVTRLLPSLSGEAEKAFKNMDFRMRDDYEKVKAAILRGDALSREKQRQQFRCFCYQEAEGPRAAYIQLQEACRGWLRVENHSKEQILELLILEQLLIVLPLTLQRRVRENSPESCSQAVALAEEFIRQEKLATAGIVSESGWTPSEDKQRQLLMNIKEEENGEASPLAGLVNVGDFQVFSLEKAKNEEADKNFWDPGRPDNPSPCQRGGLHKIPVQEERSTNSRGDKGLSAHKRICKQRQPLMNIKEEENGEASLLAGLVNETGGEFQVFSLEKAKNEEADENFWDQGGPEKQEGSHPEKKVDNPIPCHGGGLHEEMSTNNRGGKGLSAHKRICSMEKENKNVAVGKSSIQSSNISQEQVPSGDKPYSCLDCGKSFSRRMALASHSRIHLGDDQEIEDDEELHRLSSDEARCDEWEGNNANQGGAKRQKGSLMIEERDKPFSCQGENVHEVIYMVEEANKRLECGKNFSDKSQYNFHLQKHSRKKIHKCLVCGKNFRCRSELLEHHRSHTGERPYSCSACGKRFQYKSALTQHQKIHSQTKPYKCSECGKRFTRSFSLQQHQRIHSGEKPLECLHCGKV</sequence>
<feature type="domain" description="C2H2-type" evidence="12">
    <location>
        <begin position="596"/>
        <end position="623"/>
    </location>
</feature>
<evidence type="ECO:0000256" key="10">
    <source>
        <dbReference type="PROSITE-ProRule" id="PRU00042"/>
    </source>
</evidence>
<dbReference type="Pfam" id="PF00096">
    <property type="entry name" value="zf-C2H2"/>
    <property type="match status" value="3"/>
</dbReference>
<dbReference type="SMART" id="SM00431">
    <property type="entry name" value="SCAN"/>
    <property type="match status" value="1"/>
</dbReference>
<dbReference type="GO" id="GO:0000981">
    <property type="term" value="F:DNA-binding transcription factor activity, RNA polymerase II-specific"/>
    <property type="evidence" value="ECO:0007669"/>
    <property type="project" value="TreeGrafter"/>
</dbReference>
<evidence type="ECO:0000256" key="2">
    <source>
        <dbReference type="ARBA" id="ARBA00022723"/>
    </source>
</evidence>
<feature type="region of interest" description="Disordered" evidence="11">
    <location>
        <begin position="387"/>
        <end position="436"/>
    </location>
</feature>
<dbReference type="SMART" id="SM00355">
    <property type="entry name" value="ZnF_C2H2"/>
    <property type="match status" value="5"/>
</dbReference>
<keyword evidence="5" id="KW-0862">Zinc</keyword>
<evidence type="ECO:0000259" key="13">
    <source>
        <dbReference type="PROSITE" id="PS50804"/>
    </source>
</evidence>
<dbReference type="AlphaFoldDB" id="A0AA97J5R7"/>
<dbReference type="FunFam" id="1.10.4020.10:FF:000001">
    <property type="entry name" value="zinc finger protein 263 isoform X1"/>
    <property type="match status" value="1"/>
</dbReference>
<feature type="region of interest" description="Disordered" evidence="11">
    <location>
        <begin position="1"/>
        <end position="22"/>
    </location>
</feature>
<name>A0AA97J5R7_EUBMA</name>
<dbReference type="RefSeq" id="XP_054831570.1">
    <property type="nucleotide sequence ID" value="XM_054975595.1"/>
</dbReference>
<feature type="region of interest" description="Disordered" evidence="11">
    <location>
        <begin position="298"/>
        <end position="338"/>
    </location>
</feature>
<dbReference type="Pfam" id="PF02023">
    <property type="entry name" value="SCAN"/>
    <property type="match status" value="1"/>
</dbReference>
<dbReference type="InterPro" id="IPR038269">
    <property type="entry name" value="SCAN_sf"/>
</dbReference>
<dbReference type="GO" id="GO:0000978">
    <property type="term" value="F:RNA polymerase II cis-regulatory region sequence-specific DNA binding"/>
    <property type="evidence" value="ECO:0007669"/>
    <property type="project" value="TreeGrafter"/>
</dbReference>
<evidence type="ECO:0000256" key="8">
    <source>
        <dbReference type="ARBA" id="ARBA00023163"/>
    </source>
</evidence>
<dbReference type="PROSITE" id="PS50157">
    <property type="entry name" value="ZINC_FINGER_C2H2_2"/>
    <property type="match status" value="5"/>
</dbReference>
<feature type="compositionally biased region" description="Basic and acidic residues" evidence="11">
    <location>
        <begin position="1"/>
        <end position="19"/>
    </location>
</feature>
<keyword evidence="9" id="KW-0539">Nucleus</keyword>
<evidence type="ECO:0000259" key="12">
    <source>
        <dbReference type="PROSITE" id="PS50157"/>
    </source>
</evidence>
<feature type="region of interest" description="Disordered" evidence="11">
    <location>
        <begin position="520"/>
        <end position="540"/>
    </location>
</feature>
<evidence type="ECO:0000313" key="15">
    <source>
        <dbReference type="RefSeq" id="XP_054831570.1"/>
    </source>
</evidence>
<protein>
    <submittedName>
        <fullName evidence="15">Zinc finger protein ZFP2-like</fullName>
    </submittedName>
</protein>
<feature type="domain" description="C2H2-type" evidence="12">
    <location>
        <begin position="562"/>
        <end position="595"/>
    </location>
</feature>
<reference evidence="15" key="1">
    <citation type="submission" date="2025-08" db="UniProtKB">
        <authorList>
            <consortium name="RefSeq"/>
        </authorList>
    </citation>
    <scope>IDENTIFICATION</scope>
    <source>
        <tissue evidence="15">Blood</tissue>
    </source>
</reference>
<evidence type="ECO:0000313" key="14">
    <source>
        <dbReference type="Proteomes" id="UP001190640"/>
    </source>
</evidence>
<dbReference type="FunFam" id="3.30.160.60:FF:000295">
    <property type="entry name" value="zinc finger protein 19"/>
    <property type="match status" value="1"/>
</dbReference>
<dbReference type="SUPFAM" id="SSF57667">
    <property type="entry name" value="beta-beta-alpha zinc fingers"/>
    <property type="match status" value="4"/>
</dbReference>
<evidence type="ECO:0000256" key="9">
    <source>
        <dbReference type="ARBA" id="ARBA00023242"/>
    </source>
</evidence>
<dbReference type="Gene3D" id="3.30.160.60">
    <property type="entry name" value="Classic Zinc Finger"/>
    <property type="match status" value="4"/>
</dbReference>
<evidence type="ECO:0000256" key="7">
    <source>
        <dbReference type="ARBA" id="ARBA00023125"/>
    </source>
</evidence>
<dbReference type="PROSITE" id="PS00028">
    <property type="entry name" value="ZINC_FINGER_C2H2_1"/>
    <property type="match status" value="4"/>
</dbReference>
<feature type="compositionally biased region" description="Low complexity" evidence="11">
    <location>
        <begin position="457"/>
        <end position="466"/>
    </location>
</feature>
<keyword evidence="2" id="KW-0479">Metal-binding</keyword>
<keyword evidence="14" id="KW-1185">Reference proteome</keyword>
<evidence type="ECO:0000256" key="11">
    <source>
        <dbReference type="SAM" id="MobiDB-lite"/>
    </source>
</evidence>
<dbReference type="PANTHER" id="PTHR23226">
    <property type="entry name" value="ZINC FINGER AND SCAN DOMAIN-CONTAINING"/>
    <property type="match status" value="1"/>
</dbReference>
<organism evidence="14 15">
    <name type="scientific">Eublepharis macularius</name>
    <name type="common">Leopard gecko</name>
    <name type="synonym">Cyrtodactylus macularius</name>
    <dbReference type="NCBI Taxonomy" id="481883"/>
    <lineage>
        <taxon>Eukaryota</taxon>
        <taxon>Metazoa</taxon>
        <taxon>Chordata</taxon>
        <taxon>Craniata</taxon>
        <taxon>Vertebrata</taxon>
        <taxon>Euteleostomi</taxon>
        <taxon>Lepidosauria</taxon>
        <taxon>Squamata</taxon>
        <taxon>Bifurcata</taxon>
        <taxon>Gekkota</taxon>
        <taxon>Eublepharidae</taxon>
        <taxon>Eublepharinae</taxon>
        <taxon>Eublepharis</taxon>
    </lineage>
</organism>
<evidence type="ECO:0000256" key="1">
    <source>
        <dbReference type="ARBA" id="ARBA00004123"/>
    </source>
</evidence>
<feature type="domain" description="C2H2-type" evidence="12">
    <location>
        <begin position="476"/>
        <end position="503"/>
    </location>
</feature>
<evidence type="ECO:0000256" key="4">
    <source>
        <dbReference type="ARBA" id="ARBA00022771"/>
    </source>
</evidence>
<dbReference type="InterPro" id="IPR013087">
    <property type="entry name" value="Znf_C2H2_type"/>
</dbReference>
<feature type="region of interest" description="Disordered" evidence="11">
    <location>
        <begin position="453"/>
        <end position="473"/>
    </location>
</feature>